<proteinExistence type="predicted"/>
<evidence type="ECO:0000256" key="1">
    <source>
        <dbReference type="ARBA" id="ARBA00022553"/>
    </source>
</evidence>
<dbReference type="Gene3D" id="2.60.40.10">
    <property type="entry name" value="Immunoglobulins"/>
    <property type="match status" value="1"/>
</dbReference>
<dbReference type="PANTHER" id="PTHR43547">
    <property type="entry name" value="TWO-COMPONENT HISTIDINE KINASE"/>
    <property type="match status" value="1"/>
</dbReference>
<sequence length="1068" mass="122658">MLEKFLSVKHCILILFLTIVLPGNLIGQSFDFKSYNSEIGLPQNYVYSLKQGNNGYLWIATGEGLVRYDGFEFKVYTEEDSLADAFVNTLFIDHKGSLWCGHKNGNLSYIKDGVFHKIILKETNQKINAIDEDEENNIWAIEQRKGLIKVDKDYNVTTYFGRKKYKIRNYYSLAAINKTNFLIGTSEGLYHVIFEDETYNKVEVSKVEGIPETRINTIVESKSRNGQYWIGTDDNGFYQYQTGSDETEHMTDNKLCLKFNIEKETVNDIYEDQDGNLLLATKKNGVIKLFYNSTQDVYTESMNFSTINGLEVNYITKILSDREGSYWFGTYGGGVANLVNQYFIFYNLEEIGFKSQKVHSILKSGNQLWLGLDNGLIKHDPLCFTDFEFYDPALGVPRDKITQLYEDKKGIIWAATANKGLYYRSPNELRFKPYSYTKSESGKKINDLLGIDSLIYLATSEGLYQLNTDKHSQKFYDMGSGLSHNTINFIYQDSDGIIWVGTKDNGICSISEDKIERHKLMQAAVNVVDMTEDVHGNKWLATKNKGIIYYSVDSMRTITIKDGLKKNYCYNIECDSQNRLWVCHHVGLSCVDLNSNKIRIFDHNNSMDAEFNQVTKAQDGSLWFASNKGAINYNPLMDSKNNVAPLLNITALKIDDEHYATEEEINLPYPYGKRYYNLRLDFRAISFINPEGVSYEFKIDDVGDSDKDKEWTQLGDINFKEIDYLREGKHKIRIRAYNADGVGTGTPLTVNITVANPFWYNPWLIALAFLLLGYLVYLLIKFRERKLKQQKQILQREVDSQTIVLREQKEEIERKNRDITDSINYAKKIQSSILPPMNDLMNVLPESFIYFSPRDIVSGDFYWFNRSGDYLIICCADCTGHGVPGAFMSMIGTTILNDIFRLPEINSPASVLEKLDEEIKKLLQKSEETQSKDGMDISVVEVHIPTRKIRLASAKRPIYLIINNELNIYKGNRRSIGDSYQDSGKNAFVNIEYNCSIGDQIYLFSDGYPDQFGGPLGKKFMKVGVRNLVEEIHELPSDQQYQKVKSNFENWKGELEQIDDVLFMGIKL</sequence>
<dbReference type="SUPFAM" id="SSF63829">
    <property type="entry name" value="Calcium-dependent phosphotriesterase"/>
    <property type="match status" value="2"/>
</dbReference>
<dbReference type="EMBL" id="JAGUCO010000001">
    <property type="protein sequence ID" value="MBS2097014.1"/>
    <property type="molecule type" value="Genomic_DNA"/>
</dbReference>
<name>A0ABS5JQD2_9BACT</name>
<reference evidence="5 6" key="1">
    <citation type="journal article" date="2015" name="Int. J. Syst. Evol. Microbiol.">
        <title>Carboxylicivirga linearis sp. nov., isolated from a sea cucumber culture pond.</title>
        <authorList>
            <person name="Wang F.Q."/>
            <person name="Zhou Y.X."/>
            <person name="Lin X.Z."/>
            <person name="Chen G.J."/>
            <person name="Du Z.J."/>
        </authorList>
    </citation>
    <scope>NUCLEOTIDE SEQUENCE [LARGE SCALE GENOMIC DNA]</scope>
    <source>
        <strain evidence="5 6">FB218</strain>
    </source>
</reference>
<evidence type="ECO:0000256" key="3">
    <source>
        <dbReference type="SAM" id="Phobius"/>
    </source>
</evidence>
<keyword evidence="6" id="KW-1185">Reference proteome</keyword>
<keyword evidence="2" id="KW-0175">Coiled coil</keyword>
<accession>A0ABS5JQD2</accession>
<dbReference type="Proteomes" id="UP000708576">
    <property type="component" value="Unassembled WGS sequence"/>
</dbReference>
<keyword evidence="3" id="KW-1133">Transmembrane helix</keyword>
<dbReference type="InterPro" id="IPR011110">
    <property type="entry name" value="Reg_prop"/>
</dbReference>
<organism evidence="5 6">
    <name type="scientific">Carboxylicivirga linearis</name>
    <dbReference type="NCBI Taxonomy" id="1628157"/>
    <lineage>
        <taxon>Bacteria</taxon>
        <taxon>Pseudomonadati</taxon>
        <taxon>Bacteroidota</taxon>
        <taxon>Bacteroidia</taxon>
        <taxon>Marinilabiliales</taxon>
        <taxon>Marinilabiliaceae</taxon>
        <taxon>Carboxylicivirga</taxon>
    </lineage>
</organism>
<gene>
    <name evidence="5" type="ORF">KEM10_01915</name>
</gene>
<dbReference type="InterPro" id="IPR001932">
    <property type="entry name" value="PPM-type_phosphatase-like_dom"/>
</dbReference>
<feature type="domain" description="PPM-type phosphatase" evidence="4">
    <location>
        <begin position="868"/>
        <end position="1066"/>
    </location>
</feature>
<evidence type="ECO:0000313" key="5">
    <source>
        <dbReference type="EMBL" id="MBS2097014.1"/>
    </source>
</evidence>
<comment type="caution">
    <text evidence="5">The sequence shown here is derived from an EMBL/GenBank/DDBJ whole genome shotgun (WGS) entry which is preliminary data.</text>
</comment>
<dbReference type="InterPro" id="IPR013783">
    <property type="entry name" value="Ig-like_fold"/>
</dbReference>
<keyword evidence="3" id="KW-0472">Membrane</keyword>
<keyword evidence="3" id="KW-0812">Transmembrane</keyword>
<evidence type="ECO:0000313" key="6">
    <source>
        <dbReference type="Proteomes" id="UP000708576"/>
    </source>
</evidence>
<dbReference type="Pfam" id="PF07228">
    <property type="entry name" value="SpoIIE"/>
    <property type="match status" value="1"/>
</dbReference>
<dbReference type="InterPro" id="IPR015943">
    <property type="entry name" value="WD40/YVTN_repeat-like_dom_sf"/>
</dbReference>
<evidence type="ECO:0000259" key="4">
    <source>
        <dbReference type="Pfam" id="PF07228"/>
    </source>
</evidence>
<evidence type="ECO:0000256" key="2">
    <source>
        <dbReference type="SAM" id="Coils"/>
    </source>
</evidence>
<dbReference type="InterPro" id="IPR036457">
    <property type="entry name" value="PPM-type-like_dom_sf"/>
</dbReference>
<feature type="coiled-coil region" evidence="2">
    <location>
        <begin position="791"/>
        <end position="818"/>
    </location>
</feature>
<dbReference type="Pfam" id="PF07494">
    <property type="entry name" value="Reg_prop"/>
    <property type="match status" value="2"/>
</dbReference>
<dbReference type="Gene3D" id="2.130.10.10">
    <property type="entry name" value="YVTN repeat-like/Quinoprotein amine dehydrogenase"/>
    <property type="match status" value="3"/>
</dbReference>
<dbReference type="PANTHER" id="PTHR43547:SF2">
    <property type="entry name" value="HYBRID SIGNAL TRANSDUCTION HISTIDINE KINASE C"/>
    <property type="match status" value="1"/>
</dbReference>
<dbReference type="Gene3D" id="3.60.40.10">
    <property type="entry name" value="PPM-type phosphatase domain"/>
    <property type="match status" value="1"/>
</dbReference>
<feature type="transmembrane region" description="Helical" evidence="3">
    <location>
        <begin position="758"/>
        <end position="780"/>
    </location>
</feature>
<keyword evidence="1" id="KW-0597">Phosphoprotein</keyword>
<dbReference type="RefSeq" id="WP_212212754.1">
    <property type="nucleotide sequence ID" value="NZ_JAGUCO010000001.1"/>
</dbReference>
<protein>
    <submittedName>
        <fullName evidence="5">SpoIIE family protein phosphatase</fullName>
    </submittedName>
</protein>